<feature type="domain" description="PASTA" evidence="13">
    <location>
        <begin position="355"/>
        <end position="422"/>
    </location>
</feature>
<feature type="compositionally biased region" description="Low complexity" evidence="10">
    <location>
        <begin position="585"/>
        <end position="608"/>
    </location>
</feature>
<sequence length="674" mass="74166">MEIGKKLSGRYKIIGTVGGGGMANVYLAHDLILDRDVAVKVLRYDFREDKDIIRRFQREALSATELVHPNIVSVYDVGEEDNFQYIVMEYVKGTDLKKYIGNHFPIPYQKVIDIMEQILSAVADAHRNRIIHRDLKPQNVLIDETGLVKITDFGIAVALSETSITQTNSLLGSVHYLSPEQARGSMATKQSDIYALGIILYELLTGNVPFEGESAVSIALKHFQETVPSVKDFDGRIPQPLENVVLKATAKEASDRYQSAEEMATDIATALSPQRAGEPKFEPASMMEETKVLTPIPGDLLETESVEAEEVKEEDEQKPVKDQKKKSKKKKIILFSIIGVILLFVIGFFAIAMSGPKDVKIPDLTGLSEAEAKSELINAKLKVGDVTEEANPEVEEGQVIRSDPKTDRTVKENTKVNLFISTGKATEKFGNFVGEDFQVVKAKLTNLKYDVKTPIEVFSPSVPKGQIIEQSIEKGQEVVPSETQVVFTISKGEEGFIMPDMLNYGKKDVDDIASAQGLKVTYNSDYSDTVTAGLVMAQTPGAGETVFRNDSITVTLSKGPKEIPVVSVTKRITLEYLAKTINKPASTTDSSNQSANSSSSEESISSVSSITEPVANKFEVYIEDEENNFNTPVVTKSILATESIDLTFKIKEGGVARYKVVRDGETIINEEVRP</sequence>
<feature type="transmembrane region" description="Helical" evidence="11">
    <location>
        <begin position="332"/>
        <end position="353"/>
    </location>
</feature>
<evidence type="ECO:0000259" key="13">
    <source>
        <dbReference type="PROSITE" id="PS51178"/>
    </source>
</evidence>
<dbReference type="CDD" id="cd06577">
    <property type="entry name" value="PASTA_pknB"/>
    <property type="match status" value="3"/>
</dbReference>
<keyword evidence="5 14" id="KW-0418">Kinase</keyword>
<evidence type="ECO:0000256" key="9">
    <source>
        <dbReference type="PROSITE-ProRule" id="PRU10141"/>
    </source>
</evidence>
<dbReference type="InterPro" id="IPR017441">
    <property type="entry name" value="Protein_kinase_ATP_BS"/>
</dbReference>
<keyword evidence="2" id="KW-0723">Serine/threonine-protein kinase</keyword>
<dbReference type="InterPro" id="IPR011009">
    <property type="entry name" value="Kinase-like_dom_sf"/>
</dbReference>
<dbReference type="SUPFAM" id="SSF56112">
    <property type="entry name" value="Protein kinase-like (PK-like)"/>
    <property type="match status" value="1"/>
</dbReference>
<evidence type="ECO:0000256" key="6">
    <source>
        <dbReference type="ARBA" id="ARBA00022840"/>
    </source>
</evidence>
<comment type="catalytic activity">
    <reaction evidence="8">
        <text>L-seryl-[protein] + ATP = O-phospho-L-seryl-[protein] + ADP + H(+)</text>
        <dbReference type="Rhea" id="RHEA:17989"/>
        <dbReference type="Rhea" id="RHEA-COMP:9863"/>
        <dbReference type="Rhea" id="RHEA-COMP:11604"/>
        <dbReference type="ChEBI" id="CHEBI:15378"/>
        <dbReference type="ChEBI" id="CHEBI:29999"/>
        <dbReference type="ChEBI" id="CHEBI:30616"/>
        <dbReference type="ChEBI" id="CHEBI:83421"/>
        <dbReference type="ChEBI" id="CHEBI:456216"/>
        <dbReference type="EC" id="2.7.11.1"/>
    </reaction>
</comment>
<dbReference type="SMART" id="SM00740">
    <property type="entry name" value="PASTA"/>
    <property type="match status" value="3"/>
</dbReference>
<feature type="domain" description="PASTA" evidence="13">
    <location>
        <begin position="423"/>
        <end position="491"/>
    </location>
</feature>
<feature type="domain" description="PASTA" evidence="13">
    <location>
        <begin position="492"/>
        <end position="558"/>
    </location>
</feature>
<dbReference type="PROSITE" id="PS50011">
    <property type="entry name" value="PROTEIN_KINASE_DOM"/>
    <property type="match status" value="1"/>
</dbReference>
<evidence type="ECO:0000256" key="1">
    <source>
        <dbReference type="ARBA" id="ARBA00012513"/>
    </source>
</evidence>
<protein>
    <recommendedName>
        <fullName evidence="1">non-specific serine/threonine protein kinase</fullName>
        <ecNumber evidence="1">2.7.11.1</ecNumber>
    </recommendedName>
</protein>
<dbReference type="InterPro" id="IPR005543">
    <property type="entry name" value="PASTA_dom"/>
</dbReference>
<dbReference type="SUPFAM" id="SSF54184">
    <property type="entry name" value="Penicillin-binding protein 2x (pbp-2x), c-terminal domain"/>
    <property type="match status" value="1"/>
</dbReference>
<dbReference type="Gene3D" id="3.30.10.20">
    <property type="match status" value="3"/>
</dbReference>
<comment type="catalytic activity">
    <reaction evidence="7">
        <text>L-threonyl-[protein] + ATP = O-phospho-L-threonyl-[protein] + ADP + H(+)</text>
        <dbReference type="Rhea" id="RHEA:46608"/>
        <dbReference type="Rhea" id="RHEA-COMP:11060"/>
        <dbReference type="Rhea" id="RHEA-COMP:11605"/>
        <dbReference type="ChEBI" id="CHEBI:15378"/>
        <dbReference type="ChEBI" id="CHEBI:30013"/>
        <dbReference type="ChEBI" id="CHEBI:30616"/>
        <dbReference type="ChEBI" id="CHEBI:61977"/>
        <dbReference type="ChEBI" id="CHEBI:456216"/>
        <dbReference type="EC" id="2.7.11.1"/>
    </reaction>
</comment>
<dbReference type="EC" id="2.7.11.1" evidence="1"/>
<name>A0AAW9JYJ3_CARML</name>
<feature type="binding site" evidence="9">
    <location>
        <position position="40"/>
    </location>
    <ligand>
        <name>ATP</name>
        <dbReference type="ChEBI" id="CHEBI:30616"/>
    </ligand>
</feature>
<feature type="domain" description="Protein kinase" evidence="12">
    <location>
        <begin position="11"/>
        <end position="281"/>
    </location>
</feature>
<dbReference type="NCBIfam" id="NF033483">
    <property type="entry name" value="PknB_PASTA_kin"/>
    <property type="match status" value="1"/>
</dbReference>
<dbReference type="InterPro" id="IPR008271">
    <property type="entry name" value="Ser/Thr_kinase_AS"/>
</dbReference>
<comment type="caution">
    <text evidence="14">The sequence shown here is derived from an EMBL/GenBank/DDBJ whole genome shotgun (WGS) entry which is preliminary data.</text>
</comment>
<evidence type="ECO:0000256" key="5">
    <source>
        <dbReference type="ARBA" id="ARBA00022777"/>
    </source>
</evidence>
<evidence type="ECO:0000313" key="15">
    <source>
        <dbReference type="Proteomes" id="UP001290462"/>
    </source>
</evidence>
<dbReference type="Gene3D" id="2.60.40.2560">
    <property type="match status" value="1"/>
</dbReference>
<dbReference type="Pfam" id="PF03793">
    <property type="entry name" value="PASTA"/>
    <property type="match status" value="3"/>
</dbReference>
<keyword evidence="4 9" id="KW-0547">Nucleotide-binding</keyword>
<dbReference type="GO" id="GO:0005524">
    <property type="term" value="F:ATP binding"/>
    <property type="evidence" value="ECO:0007669"/>
    <property type="project" value="UniProtKB-UniRule"/>
</dbReference>
<dbReference type="Gene3D" id="1.10.510.10">
    <property type="entry name" value="Transferase(Phosphotransferase) domain 1"/>
    <property type="match status" value="1"/>
</dbReference>
<evidence type="ECO:0000256" key="7">
    <source>
        <dbReference type="ARBA" id="ARBA00047899"/>
    </source>
</evidence>
<keyword evidence="11" id="KW-1133">Transmembrane helix</keyword>
<reference evidence="14" key="1">
    <citation type="submission" date="2023-08" db="EMBL/GenBank/DDBJ databases">
        <title>Genomic characterization of piscicolin 126 produced by Carnobacterium maltaromaticum CM22 strain isolated from salmon (Salmo salar).</title>
        <authorList>
            <person name="Gonzalez-Gragera E."/>
            <person name="Garcia-Lopez J.D."/>
            <person name="Teso-Perez C."/>
            <person name="Gimenez-Hernandez I."/>
            <person name="Peralta-Sanchez J.M."/>
            <person name="Valdivia E."/>
            <person name="Montalban-Lopez M."/>
            <person name="Martin-Platero A.M."/>
            <person name="Banos A."/>
            <person name="Martinez-Bueno M."/>
        </authorList>
    </citation>
    <scope>NUCLEOTIDE SEQUENCE</scope>
    <source>
        <strain evidence="14">CM22</strain>
    </source>
</reference>
<dbReference type="Pfam" id="PF00069">
    <property type="entry name" value="Pkinase"/>
    <property type="match status" value="1"/>
</dbReference>
<dbReference type="EMBL" id="JAVBVO010000005">
    <property type="protein sequence ID" value="MDZ5760374.1"/>
    <property type="molecule type" value="Genomic_DNA"/>
</dbReference>
<dbReference type="AlphaFoldDB" id="A0AAW9JYJ3"/>
<evidence type="ECO:0000256" key="2">
    <source>
        <dbReference type="ARBA" id="ARBA00022527"/>
    </source>
</evidence>
<dbReference type="Gene3D" id="3.30.200.20">
    <property type="entry name" value="Phosphorylase Kinase, domain 1"/>
    <property type="match status" value="1"/>
</dbReference>
<evidence type="ECO:0000256" key="4">
    <source>
        <dbReference type="ARBA" id="ARBA00022741"/>
    </source>
</evidence>
<accession>A0AAW9JYJ3</accession>
<proteinExistence type="predicted"/>
<dbReference type="Proteomes" id="UP001290462">
    <property type="component" value="Unassembled WGS sequence"/>
</dbReference>
<evidence type="ECO:0000259" key="12">
    <source>
        <dbReference type="PROSITE" id="PS50011"/>
    </source>
</evidence>
<dbReference type="RefSeq" id="WP_322809667.1">
    <property type="nucleotide sequence ID" value="NZ_JAVBVO010000005.1"/>
</dbReference>
<dbReference type="GO" id="GO:0004674">
    <property type="term" value="F:protein serine/threonine kinase activity"/>
    <property type="evidence" value="ECO:0007669"/>
    <property type="project" value="UniProtKB-KW"/>
</dbReference>
<gene>
    <name evidence="14" type="primary">pknB</name>
    <name evidence="14" type="ORF">RAK27_17175</name>
</gene>
<evidence type="ECO:0000256" key="3">
    <source>
        <dbReference type="ARBA" id="ARBA00022679"/>
    </source>
</evidence>
<organism evidence="14 15">
    <name type="scientific">Carnobacterium maltaromaticum</name>
    <name type="common">Carnobacterium piscicola</name>
    <dbReference type="NCBI Taxonomy" id="2751"/>
    <lineage>
        <taxon>Bacteria</taxon>
        <taxon>Bacillati</taxon>
        <taxon>Bacillota</taxon>
        <taxon>Bacilli</taxon>
        <taxon>Lactobacillales</taxon>
        <taxon>Carnobacteriaceae</taxon>
        <taxon>Carnobacterium</taxon>
    </lineage>
</organism>
<dbReference type="FunFam" id="1.10.510.10:FF:000021">
    <property type="entry name" value="Serine/threonine protein kinase"/>
    <property type="match status" value="1"/>
</dbReference>
<evidence type="ECO:0000313" key="14">
    <source>
        <dbReference type="EMBL" id="MDZ5760374.1"/>
    </source>
</evidence>
<evidence type="ECO:0000256" key="11">
    <source>
        <dbReference type="SAM" id="Phobius"/>
    </source>
</evidence>
<keyword evidence="11" id="KW-0472">Membrane</keyword>
<keyword evidence="11" id="KW-0812">Transmembrane</keyword>
<keyword evidence="3" id="KW-0808">Transferase</keyword>
<keyword evidence="6 9" id="KW-0067">ATP-binding</keyword>
<dbReference type="CDD" id="cd14014">
    <property type="entry name" value="STKc_PknB_like"/>
    <property type="match status" value="1"/>
</dbReference>
<dbReference type="InterPro" id="IPR000719">
    <property type="entry name" value="Prot_kinase_dom"/>
</dbReference>
<dbReference type="PROSITE" id="PS00108">
    <property type="entry name" value="PROTEIN_KINASE_ST"/>
    <property type="match status" value="1"/>
</dbReference>
<dbReference type="PROSITE" id="PS51178">
    <property type="entry name" value="PASTA"/>
    <property type="match status" value="3"/>
</dbReference>
<dbReference type="FunFam" id="3.30.200.20:FF:000035">
    <property type="entry name" value="Serine/threonine protein kinase Stk1"/>
    <property type="match status" value="1"/>
</dbReference>
<evidence type="ECO:0000256" key="8">
    <source>
        <dbReference type="ARBA" id="ARBA00048679"/>
    </source>
</evidence>
<dbReference type="PANTHER" id="PTHR43289:SF34">
    <property type="entry name" value="SERINE_THREONINE-PROTEIN KINASE YBDM-RELATED"/>
    <property type="match status" value="1"/>
</dbReference>
<dbReference type="PANTHER" id="PTHR43289">
    <property type="entry name" value="MITOGEN-ACTIVATED PROTEIN KINASE KINASE KINASE 20-RELATED"/>
    <property type="match status" value="1"/>
</dbReference>
<feature type="region of interest" description="Disordered" evidence="10">
    <location>
        <begin position="584"/>
        <end position="608"/>
    </location>
</feature>
<dbReference type="SMART" id="SM00220">
    <property type="entry name" value="S_TKc"/>
    <property type="match status" value="1"/>
</dbReference>
<evidence type="ECO:0000256" key="10">
    <source>
        <dbReference type="SAM" id="MobiDB-lite"/>
    </source>
</evidence>
<dbReference type="PROSITE" id="PS00107">
    <property type="entry name" value="PROTEIN_KINASE_ATP"/>
    <property type="match status" value="1"/>
</dbReference>